<reference evidence="2" key="1">
    <citation type="submission" date="2020-08" db="EMBL/GenBank/DDBJ databases">
        <title>Multicomponent nature underlies the extraordinary mechanical properties of spider dragline silk.</title>
        <authorList>
            <person name="Kono N."/>
            <person name="Nakamura H."/>
            <person name="Mori M."/>
            <person name="Yoshida Y."/>
            <person name="Ohtoshi R."/>
            <person name="Malay A.D."/>
            <person name="Moran D.A.P."/>
            <person name="Tomita M."/>
            <person name="Numata K."/>
            <person name="Arakawa K."/>
        </authorList>
    </citation>
    <scope>NUCLEOTIDE SEQUENCE</scope>
</reference>
<evidence type="ECO:0000313" key="3">
    <source>
        <dbReference type="Proteomes" id="UP000887013"/>
    </source>
</evidence>
<accession>A0A8X6NGG0</accession>
<sequence length="70" mass="7716">MEAGVAGKLGHSSDWTSLRGNENFSPNNPIRVMAYPPTLWEVNLRFSSITGFGAFVPLVGEYLRATAFLR</sequence>
<name>A0A8X6NGG0_NEPPI</name>
<dbReference type="Proteomes" id="UP000887013">
    <property type="component" value="Unassembled WGS sequence"/>
</dbReference>
<feature type="region of interest" description="Disordered" evidence="1">
    <location>
        <begin position="1"/>
        <end position="25"/>
    </location>
</feature>
<evidence type="ECO:0000313" key="2">
    <source>
        <dbReference type="EMBL" id="GFT12353.1"/>
    </source>
</evidence>
<dbReference type="EMBL" id="BMAW01009165">
    <property type="protein sequence ID" value="GFT12353.1"/>
    <property type="molecule type" value="Genomic_DNA"/>
</dbReference>
<keyword evidence="3" id="KW-1185">Reference proteome</keyword>
<feature type="compositionally biased region" description="Polar residues" evidence="1">
    <location>
        <begin position="13"/>
        <end position="25"/>
    </location>
</feature>
<comment type="caution">
    <text evidence="2">The sequence shown here is derived from an EMBL/GenBank/DDBJ whole genome shotgun (WGS) entry which is preliminary data.</text>
</comment>
<gene>
    <name evidence="2" type="ORF">NPIL_448081</name>
</gene>
<organism evidence="2 3">
    <name type="scientific">Nephila pilipes</name>
    <name type="common">Giant wood spider</name>
    <name type="synonym">Nephila maculata</name>
    <dbReference type="NCBI Taxonomy" id="299642"/>
    <lineage>
        <taxon>Eukaryota</taxon>
        <taxon>Metazoa</taxon>
        <taxon>Ecdysozoa</taxon>
        <taxon>Arthropoda</taxon>
        <taxon>Chelicerata</taxon>
        <taxon>Arachnida</taxon>
        <taxon>Araneae</taxon>
        <taxon>Araneomorphae</taxon>
        <taxon>Entelegynae</taxon>
        <taxon>Araneoidea</taxon>
        <taxon>Nephilidae</taxon>
        <taxon>Nephila</taxon>
    </lineage>
</organism>
<evidence type="ECO:0000256" key="1">
    <source>
        <dbReference type="SAM" id="MobiDB-lite"/>
    </source>
</evidence>
<dbReference type="AlphaFoldDB" id="A0A8X6NGG0"/>
<protein>
    <submittedName>
        <fullName evidence="2">Uncharacterized protein</fullName>
    </submittedName>
</protein>
<proteinExistence type="predicted"/>